<evidence type="ECO:0000256" key="1">
    <source>
        <dbReference type="SAM" id="MobiDB-lite"/>
    </source>
</evidence>
<evidence type="ECO:0000313" key="2">
    <source>
        <dbReference type="EMBL" id="KAK4510014.1"/>
    </source>
</evidence>
<dbReference type="GeneID" id="89949869"/>
<name>A0AAN7D574_9FUNG</name>
<protein>
    <submittedName>
        <fullName evidence="2">Uncharacterized protein</fullName>
    </submittedName>
</protein>
<proteinExistence type="predicted"/>
<feature type="compositionally biased region" description="Low complexity" evidence="1">
    <location>
        <begin position="32"/>
        <end position="43"/>
    </location>
</feature>
<keyword evidence="3" id="KW-1185">Reference proteome</keyword>
<organism evidence="2 3">
    <name type="scientific">Mucor velutinosus</name>
    <dbReference type="NCBI Taxonomy" id="708070"/>
    <lineage>
        <taxon>Eukaryota</taxon>
        <taxon>Fungi</taxon>
        <taxon>Fungi incertae sedis</taxon>
        <taxon>Mucoromycota</taxon>
        <taxon>Mucoromycotina</taxon>
        <taxon>Mucoromycetes</taxon>
        <taxon>Mucorales</taxon>
        <taxon>Mucorineae</taxon>
        <taxon>Mucoraceae</taxon>
        <taxon>Mucor</taxon>
    </lineage>
</organism>
<gene>
    <name evidence="2" type="ORF">ATC70_006183</name>
</gene>
<evidence type="ECO:0000313" key="3">
    <source>
        <dbReference type="Proteomes" id="UP001304243"/>
    </source>
</evidence>
<dbReference type="AlphaFoldDB" id="A0AAN7D574"/>
<accession>A0AAN7D574</accession>
<feature type="region of interest" description="Disordered" evidence="1">
    <location>
        <begin position="1"/>
        <end position="20"/>
    </location>
</feature>
<dbReference type="RefSeq" id="XP_064676680.1">
    <property type="nucleotide sequence ID" value="XM_064825462.1"/>
</dbReference>
<reference evidence="2 3" key="1">
    <citation type="submission" date="2022-11" db="EMBL/GenBank/DDBJ databases">
        <title>Mucor velutinosus strain NIH1002 WGS.</title>
        <authorList>
            <person name="Subramanian P."/>
            <person name="Mullikin J.C."/>
            <person name="Segre J.A."/>
            <person name="Zelazny A.M."/>
        </authorList>
    </citation>
    <scope>NUCLEOTIDE SEQUENCE [LARGE SCALE GENOMIC DNA]</scope>
    <source>
        <strain evidence="2 3">NIH1002</strain>
    </source>
</reference>
<feature type="region of interest" description="Disordered" evidence="1">
    <location>
        <begin position="31"/>
        <end position="77"/>
    </location>
</feature>
<dbReference type="Proteomes" id="UP001304243">
    <property type="component" value="Unassembled WGS sequence"/>
</dbReference>
<sequence>MASTTTAATPTQPAAISESRYKSFMKPVKFWSKSPSSQQQQKESSIDDLINRDYMSQNGILQPEATERPQPMPQQAKPSYLSFHFSRKSSNQSTASAPVVALTESGKTEVYKLSTIDDTGAYMPPSPSITGKRDHWIEVNEDDMMDFHLPDSACLTTHVGEKHDFYTPSTFVQSQPYILPIPNMSESTLSSVPSLDDGNSDLITPSSCRSSTSYL</sequence>
<comment type="caution">
    <text evidence="2">The sequence shown here is derived from an EMBL/GenBank/DDBJ whole genome shotgun (WGS) entry which is preliminary data.</text>
</comment>
<feature type="compositionally biased region" description="Polar residues" evidence="1">
    <location>
        <begin position="201"/>
        <end position="215"/>
    </location>
</feature>
<dbReference type="EMBL" id="JASEJX010000034">
    <property type="protein sequence ID" value="KAK4510014.1"/>
    <property type="molecule type" value="Genomic_DNA"/>
</dbReference>
<feature type="region of interest" description="Disordered" evidence="1">
    <location>
        <begin position="188"/>
        <end position="215"/>
    </location>
</feature>
<feature type="compositionally biased region" description="Low complexity" evidence="1">
    <location>
        <begin position="1"/>
        <end position="15"/>
    </location>
</feature>